<dbReference type="GO" id="GO:0046872">
    <property type="term" value="F:metal ion binding"/>
    <property type="evidence" value="ECO:0007669"/>
    <property type="project" value="UniProtKB-KW"/>
</dbReference>
<organism evidence="8">
    <name type="scientific">uncultured Caudovirales phage</name>
    <dbReference type="NCBI Taxonomy" id="2100421"/>
    <lineage>
        <taxon>Viruses</taxon>
        <taxon>Duplodnaviria</taxon>
        <taxon>Heunggongvirae</taxon>
        <taxon>Uroviricota</taxon>
        <taxon>Caudoviricetes</taxon>
        <taxon>Peduoviridae</taxon>
        <taxon>Maltschvirus</taxon>
        <taxon>Maltschvirus maltsch</taxon>
    </lineage>
</organism>
<keyword evidence="3" id="KW-0479">Metal-binding</keyword>
<dbReference type="CDD" id="cd01335">
    <property type="entry name" value="Radical_SAM"/>
    <property type="match status" value="1"/>
</dbReference>
<evidence type="ECO:0000256" key="1">
    <source>
        <dbReference type="ARBA" id="ARBA00001966"/>
    </source>
</evidence>
<evidence type="ECO:0000313" key="8">
    <source>
        <dbReference type="EMBL" id="CAB4164133.1"/>
    </source>
</evidence>
<dbReference type="InterPro" id="IPR023867">
    <property type="entry name" value="Sulphatase_maturase_rSAM"/>
</dbReference>
<comment type="similarity">
    <text evidence="6">Belongs to the radical SAM superfamily. Anaerobic sulfatase-maturating enzyme family.</text>
</comment>
<evidence type="ECO:0000313" key="11">
    <source>
        <dbReference type="EMBL" id="CAB4220861.1"/>
    </source>
</evidence>
<dbReference type="InterPro" id="IPR007197">
    <property type="entry name" value="rSAM"/>
</dbReference>
<dbReference type="Gene3D" id="3.20.20.70">
    <property type="entry name" value="Aldolase class I"/>
    <property type="match status" value="2"/>
</dbReference>
<dbReference type="SUPFAM" id="SSF102114">
    <property type="entry name" value="Radical SAM enzymes"/>
    <property type="match status" value="1"/>
</dbReference>
<gene>
    <name evidence="10" type="ORF">UFOVP1146_69</name>
    <name evidence="11" type="ORF">UFOVP1638_75</name>
    <name evidence="8" type="ORF">UFOVP812_402</name>
    <name evidence="9" type="ORF">UFOVP818_162</name>
</gene>
<dbReference type="InterPro" id="IPR058240">
    <property type="entry name" value="rSAM_sf"/>
</dbReference>
<dbReference type="CDD" id="cd21109">
    <property type="entry name" value="SPASM"/>
    <property type="match status" value="1"/>
</dbReference>
<evidence type="ECO:0000256" key="2">
    <source>
        <dbReference type="ARBA" id="ARBA00022691"/>
    </source>
</evidence>
<reference evidence="8" key="1">
    <citation type="submission" date="2020-04" db="EMBL/GenBank/DDBJ databases">
        <authorList>
            <person name="Chiriac C."/>
            <person name="Salcher M."/>
            <person name="Ghai R."/>
            <person name="Kavagutti S V."/>
        </authorList>
    </citation>
    <scope>NUCLEOTIDE SEQUENCE</scope>
</reference>
<feature type="domain" description="4Fe4S-binding SPASM" evidence="7">
    <location>
        <begin position="4"/>
        <end position="69"/>
    </location>
</feature>
<evidence type="ECO:0000259" key="7">
    <source>
        <dbReference type="Pfam" id="PF13186"/>
    </source>
</evidence>
<keyword evidence="4" id="KW-0408">Iron</keyword>
<dbReference type="EMBL" id="LR797099">
    <property type="protein sequence ID" value="CAB4186723.1"/>
    <property type="molecule type" value="Genomic_DNA"/>
</dbReference>
<dbReference type="SFLD" id="SFLDS00029">
    <property type="entry name" value="Radical_SAM"/>
    <property type="match status" value="1"/>
</dbReference>
<evidence type="ECO:0000256" key="5">
    <source>
        <dbReference type="ARBA" id="ARBA00023014"/>
    </source>
</evidence>
<evidence type="ECO:0000256" key="6">
    <source>
        <dbReference type="ARBA" id="ARBA00023601"/>
    </source>
</evidence>
<evidence type="ECO:0000313" key="10">
    <source>
        <dbReference type="EMBL" id="CAB4186723.1"/>
    </source>
</evidence>
<keyword evidence="5" id="KW-0411">Iron-sulfur</keyword>
<dbReference type="EMBL" id="LR796776">
    <property type="protein sequence ID" value="CAB4165626.1"/>
    <property type="molecule type" value="Genomic_DNA"/>
</dbReference>
<keyword evidence="2" id="KW-0949">S-adenosyl-L-methionine</keyword>
<evidence type="ECO:0000256" key="3">
    <source>
        <dbReference type="ARBA" id="ARBA00022723"/>
    </source>
</evidence>
<protein>
    <submittedName>
        <fullName evidence="8">Radical_SAM domain containing protein</fullName>
    </submittedName>
</protein>
<dbReference type="GO" id="GO:0051536">
    <property type="term" value="F:iron-sulfur cluster binding"/>
    <property type="evidence" value="ECO:0007669"/>
    <property type="project" value="UniProtKB-KW"/>
</dbReference>
<comment type="cofactor">
    <cofactor evidence="1">
        <name>[4Fe-4S] cluster</name>
        <dbReference type="ChEBI" id="CHEBI:49883"/>
    </cofactor>
</comment>
<sequence length="373" mass="44316">MTFCYSPWTNIDIDPMGEITPCCKFQKQSYIQQFNIQTHTLTDYTNSKFLNSVKQEFQHGIWPVGCQRCRIEEENGIKSKRQLDYIRWRDHYESYNFENNQFITTSIAFGNTCNLKCITCSPHSSSRWQKEYYDLYGKDIPHFKFYKKNFVQDFISQAPNIVHLDIPGGEPFLSGIDEQKALLLHYITSDQAKNITLHYTTNAQIFPDTSWWQLWKHFKEIDIQLSIDGVADRYEYIRYPASWSILVDNVNEYKRMQSTNIRLSVSHTVSAYNIYYLDEFFKWCYTIGLPTPWLGRVHTPQHLQPEVWTTPAKQIIIDQLNTSQYPEVLTWANLMTNIDNSKFFNEFNTKLREHDQYRNTNFNSVFPELANYL</sequence>
<dbReference type="InterPro" id="IPR013785">
    <property type="entry name" value="Aldolase_TIM"/>
</dbReference>
<dbReference type="Pfam" id="PF13186">
    <property type="entry name" value="SPASM"/>
    <property type="match status" value="1"/>
</dbReference>
<evidence type="ECO:0000256" key="4">
    <source>
        <dbReference type="ARBA" id="ARBA00023004"/>
    </source>
</evidence>
<dbReference type="GO" id="GO:0016491">
    <property type="term" value="F:oxidoreductase activity"/>
    <property type="evidence" value="ECO:0007669"/>
    <property type="project" value="InterPro"/>
</dbReference>
<dbReference type="PANTHER" id="PTHR43273:SF3">
    <property type="entry name" value="ANAEROBIC SULFATASE-MATURATING ENZYME HOMOLOG ASLB-RELATED"/>
    <property type="match status" value="1"/>
</dbReference>
<dbReference type="NCBIfam" id="NF033640">
    <property type="entry name" value="N_Twi_rSAM"/>
    <property type="match status" value="1"/>
</dbReference>
<accession>A0A6J5NYI5</accession>
<dbReference type="EMBL" id="LR797502">
    <property type="protein sequence ID" value="CAB4220861.1"/>
    <property type="molecule type" value="Genomic_DNA"/>
</dbReference>
<dbReference type="PANTHER" id="PTHR43273">
    <property type="entry name" value="ANAEROBIC SULFATASE-MATURATING ENZYME HOMOLOG ASLB-RELATED"/>
    <property type="match status" value="1"/>
</dbReference>
<evidence type="ECO:0000313" key="9">
    <source>
        <dbReference type="EMBL" id="CAB4165626.1"/>
    </source>
</evidence>
<dbReference type="EMBL" id="LR796758">
    <property type="protein sequence ID" value="CAB4164133.1"/>
    <property type="molecule type" value="Genomic_DNA"/>
</dbReference>
<proteinExistence type="inferred from homology"/>
<dbReference type="InterPro" id="IPR023885">
    <property type="entry name" value="4Fe4S-binding_SPASM_dom"/>
</dbReference>
<name>A0A6J5NYI5_9CAUD</name>